<feature type="region of interest" description="Disordered" evidence="1">
    <location>
        <begin position="47"/>
        <end position="70"/>
    </location>
</feature>
<keyword evidence="2" id="KW-0812">Transmembrane</keyword>
<dbReference type="Proteomes" id="UP001321450">
    <property type="component" value="Chromosome"/>
</dbReference>
<keyword evidence="2" id="KW-1133">Transmembrane helix</keyword>
<dbReference type="EMBL" id="AP024718">
    <property type="protein sequence ID" value="BCX88080.1"/>
    <property type="molecule type" value="Genomic_DNA"/>
</dbReference>
<reference evidence="4" key="1">
    <citation type="journal article" date="2024" name="Int. J. Syst. Evol. Microbiol.">
        <title>Methylomarinovum tepidoasis sp. nov., a moderately thermophilic methanotroph of the family Methylothermaceae isolated from a deep-sea hydrothermal field.</title>
        <authorList>
            <person name="Hirayama H."/>
            <person name="Takaki Y."/>
            <person name="Abe M."/>
            <person name="Miyazaki M."/>
            <person name="Uematsu K."/>
            <person name="Matsui Y."/>
            <person name="Takai K."/>
        </authorList>
    </citation>
    <scope>NUCLEOTIDE SEQUENCE [LARGE SCALE GENOMIC DNA]</scope>
    <source>
        <strain evidence="4">IN45</strain>
    </source>
</reference>
<keyword evidence="2" id="KW-0472">Membrane</keyword>
<dbReference type="AlphaFoldDB" id="A0AAU9C6R8"/>
<evidence type="ECO:0000313" key="4">
    <source>
        <dbReference type="Proteomes" id="UP001321450"/>
    </source>
</evidence>
<evidence type="ECO:0000256" key="1">
    <source>
        <dbReference type="SAM" id="MobiDB-lite"/>
    </source>
</evidence>
<proteinExistence type="predicted"/>
<evidence type="ECO:0000256" key="2">
    <source>
        <dbReference type="SAM" id="Phobius"/>
    </source>
</evidence>
<keyword evidence="4" id="KW-1185">Reference proteome</keyword>
<protein>
    <submittedName>
        <fullName evidence="3">Uncharacterized protein</fullName>
    </submittedName>
</protein>
<gene>
    <name evidence="3" type="ORF">MIN45_P0447</name>
</gene>
<dbReference type="KEGG" id="meiy:MIN45_P0447"/>
<evidence type="ECO:0000313" key="3">
    <source>
        <dbReference type="EMBL" id="BCX88080.1"/>
    </source>
</evidence>
<name>A0AAU9C6R8_9GAMM</name>
<accession>A0AAU9C6R8</accession>
<organism evidence="3 4">
    <name type="scientific">Methylomarinovum tepidoasis</name>
    <dbReference type="NCBI Taxonomy" id="2840183"/>
    <lineage>
        <taxon>Bacteria</taxon>
        <taxon>Pseudomonadati</taxon>
        <taxon>Pseudomonadota</taxon>
        <taxon>Gammaproteobacteria</taxon>
        <taxon>Methylococcales</taxon>
        <taxon>Methylothermaceae</taxon>
        <taxon>Methylomarinovum</taxon>
    </lineage>
</organism>
<feature type="transmembrane region" description="Helical" evidence="2">
    <location>
        <begin position="20"/>
        <end position="39"/>
    </location>
</feature>
<sequence length="70" mass="7693">MDGRLNWDRLAGLLDRVDGLTWGVITVNLVLILFARHLVRLASGHDTPPALLRLRGKDEAPELGPARRAG</sequence>